<dbReference type="PANTHER" id="PTHR42953">
    <property type="entry name" value="HIGH-AFFINITY ZINC UPTAKE SYSTEM PROTEIN ZNUA-RELATED"/>
    <property type="match status" value="1"/>
</dbReference>
<feature type="transmembrane region" description="Helical" evidence="5">
    <location>
        <begin position="20"/>
        <end position="38"/>
    </location>
</feature>
<dbReference type="Pfam" id="PF01297">
    <property type="entry name" value="ZnuA"/>
    <property type="match status" value="1"/>
</dbReference>
<keyword evidence="5" id="KW-1133">Transmembrane helix</keyword>
<organism evidence="6 7">
    <name type="scientific">Mycobacterium kubicae</name>
    <dbReference type="NCBI Taxonomy" id="120959"/>
    <lineage>
        <taxon>Bacteria</taxon>
        <taxon>Bacillati</taxon>
        <taxon>Actinomycetota</taxon>
        <taxon>Actinomycetes</taxon>
        <taxon>Mycobacteriales</taxon>
        <taxon>Mycobacteriaceae</taxon>
        <taxon>Mycobacterium</taxon>
        <taxon>Mycobacterium simiae complex</taxon>
    </lineage>
</organism>
<proteinExistence type="predicted"/>
<gene>
    <name evidence="6" type="ORF">I2456_25725</name>
</gene>
<keyword evidence="5" id="KW-0472">Membrane</keyword>
<reference evidence="6" key="1">
    <citation type="submission" date="2020-11" db="EMBL/GenBank/DDBJ databases">
        <title>Intraspecies plasmid and genomic variation of Mycobacterium kubicae revealed by the complete genome sequences of two clinical isolates.</title>
        <authorList>
            <person name="Hendrix J.R."/>
            <person name="Epperson L.E."/>
            <person name="Honda J.R."/>
            <person name="Strong M."/>
        </authorList>
    </citation>
    <scope>NUCLEOTIDE SEQUENCE</scope>
    <source>
        <strain evidence="6">JCM 13573</strain>
    </source>
</reference>
<protein>
    <submittedName>
        <fullName evidence="6">Zinc ABC transporter substrate-binding protein</fullName>
    </submittedName>
</protein>
<dbReference type="AlphaFoldDB" id="A0AAX1J8T2"/>
<evidence type="ECO:0000256" key="2">
    <source>
        <dbReference type="ARBA" id="ARBA00022448"/>
    </source>
</evidence>
<evidence type="ECO:0000256" key="4">
    <source>
        <dbReference type="ARBA" id="ARBA00022729"/>
    </source>
</evidence>
<dbReference type="InterPro" id="IPR006127">
    <property type="entry name" value="ZnuA-like"/>
</dbReference>
<dbReference type="SUPFAM" id="SSF53807">
    <property type="entry name" value="Helical backbone' metal receptor"/>
    <property type="match status" value="1"/>
</dbReference>
<keyword evidence="2" id="KW-0813">Transport</keyword>
<dbReference type="InterPro" id="IPR050492">
    <property type="entry name" value="Bact_metal-bind_prot9"/>
</dbReference>
<name>A0AAX1J8T2_9MYCO</name>
<dbReference type="PANTHER" id="PTHR42953:SF1">
    <property type="entry name" value="METAL-BINDING PROTEIN HI_0362-RELATED"/>
    <property type="match status" value="1"/>
</dbReference>
<dbReference type="EMBL" id="CP065047">
    <property type="protein sequence ID" value="QPI37621.1"/>
    <property type="molecule type" value="Genomic_DNA"/>
</dbReference>
<evidence type="ECO:0000313" key="7">
    <source>
        <dbReference type="Proteomes" id="UP000663583"/>
    </source>
</evidence>
<dbReference type="GO" id="GO:0046872">
    <property type="term" value="F:metal ion binding"/>
    <property type="evidence" value="ECO:0007669"/>
    <property type="project" value="UniProtKB-KW"/>
</dbReference>
<accession>A0AAX1J8T2</accession>
<keyword evidence="4" id="KW-0732">Signal</keyword>
<dbReference type="GO" id="GO:0030313">
    <property type="term" value="C:cell envelope"/>
    <property type="evidence" value="ECO:0007669"/>
    <property type="project" value="UniProtKB-SubCell"/>
</dbReference>
<evidence type="ECO:0000256" key="1">
    <source>
        <dbReference type="ARBA" id="ARBA00004196"/>
    </source>
</evidence>
<keyword evidence="5" id="KW-0812">Transmembrane</keyword>
<evidence type="ECO:0000256" key="5">
    <source>
        <dbReference type="SAM" id="Phobius"/>
    </source>
</evidence>
<evidence type="ECO:0000256" key="3">
    <source>
        <dbReference type="ARBA" id="ARBA00022723"/>
    </source>
</evidence>
<dbReference type="Proteomes" id="UP000663583">
    <property type="component" value="Chromosome"/>
</dbReference>
<comment type="subcellular location">
    <subcellularLocation>
        <location evidence="1">Cell envelope</location>
    </subcellularLocation>
</comment>
<dbReference type="KEGG" id="mku:I2456_25725"/>
<dbReference type="GO" id="GO:0030001">
    <property type="term" value="P:metal ion transport"/>
    <property type="evidence" value="ECO:0007669"/>
    <property type="project" value="InterPro"/>
</dbReference>
<sequence>METISLVLCPPVGRRRDVNVRLAFTAALFGLIACGIVAGCGSEGPAHPGAVAVVASTDVWGSVARAVAGGHLPVKSVLTGADADPHSYEATAADAAAIADADLVVYNGGGYDPWVDRVLAAHPDIPAIDAYSLLGTVPAGQAPDEHVFYNLSVAKSVAVTIADRLATIDPPHAADYRANAAEFARGADAIANSEHAIAATYPATGVIATEPVVNYLLAAAGLINRTPAAFTMANENDNDPSPADVASVLDMIDHREVKAVLINPQTSSAVTNDLQAAARRAGVPVTEVTETLPRGTDYLTWQRNTVNQLTAALRSGR</sequence>
<keyword evidence="3" id="KW-0479">Metal-binding</keyword>
<evidence type="ECO:0000313" key="6">
    <source>
        <dbReference type="EMBL" id="QPI37621.1"/>
    </source>
</evidence>
<dbReference type="Gene3D" id="3.40.50.1980">
    <property type="entry name" value="Nitrogenase molybdenum iron protein domain"/>
    <property type="match status" value="2"/>
</dbReference>